<gene>
    <name evidence="2" type="ORF">JOC73_000519</name>
</gene>
<feature type="transmembrane region" description="Helical" evidence="1">
    <location>
        <begin position="129"/>
        <end position="151"/>
    </location>
</feature>
<keyword evidence="3" id="KW-1185">Reference proteome</keyword>
<organism evidence="2 3">
    <name type="scientific">Alkaliphilus hydrothermalis</name>
    <dbReference type="NCBI Taxonomy" id="1482730"/>
    <lineage>
        <taxon>Bacteria</taxon>
        <taxon>Bacillati</taxon>
        <taxon>Bacillota</taxon>
        <taxon>Clostridia</taxon>
        <taxon>Peptostreptococcales</taxon>
        <taxon>Natronincolaceae</taxon>
        <taxon>Alkaliphilus</taxon>
    </lineage>
</organism>
<dbReference type="PANTHER" id="PTHR31446:SF29">
    <property type="entry name" value="ACID PHOSPHATASE_VANADIUM-DEPENDENT HALOPEROXIDASE-RELATED PROTEIN"/>
    <property type="match status" value="1"/>
</dbReference>
<protein>
    <submittedName>
        <fullName evidence="2">Acid phosphatase family membrane protein YuiD</fullName>
    </submittedName>
</protein>
<dbReference type="Proteomes" id="UP001314796">
    <property type="component" value="Unassembled WGS sequence"/>
</dbReference>
<proteinExistence type="predicted"/>
<evidence type="ECO:0000313" key="2">
    <source>
        <dbReference type="EMBL" id="MBM7614010.1"/>
    </source>
</evidence>
<dbReference type="PANTHER" id="PTHR31446">
    <property type="entry name" value="ACID PHOSPHATASE/VANADIUM-DEPENDENT HALOPEROXIDASE-RELATED PROTEIN"/>
    <property type="match status" value="1"/>
</dbReference>
<dbReference type="Pfam" id="PF02681">
    <property type="entry name" value="DUF212"/>
    <property type="match status" value="1"/>
</dbReference>
<comment type="caution">
    <text evidence="2">The sequence shown here is derived from an EMBL/GenBank/DDBJ whole genome shotgun (WGS) entry which is preliminary data.</text>
</comment>
<sequence length="152" mass="16867">MGFFDTIGNNRVLWISLLSWFIAQTIKVVHTLIVDRRFNAWRFVGSGGMPSSHSSFVMGLSTSVGLIHGWDSSIFAIAIVFSFIVMYDAAGVRRAVGRQAIIINKMIADLHNKQGKKEKKLTEQRLKELVGHTPVEVFAGAILGIVVAYMMI</sequence>
<dbReference type="InterPro" id="IPR003832">
    <property type="entry name" value="DUF212"/>
</dbReference>
<reference evidence="2 3" key="1">
    <citation type="submission" date="2021-01" db="EMBL/GenBank/DDBJ databases">
        <title>Genomic Encyclopedia of Type Strains, Phase IV (KMG-IV): sequencing the most valuable type-strain genomes for metagenomic binning, comparative biology and taxonomic classification.</title>
        <authorList>
            <person name="Goeker M."/>
        </authorList>
    </citation>
    <scope>NUCLEOTIDE SEQUENCE [LARGE SCALE GENOMIC DNA]</scope>
    <source>
        <strain evidence="2 3">DSM 25890</strain>
    </source>
</reference>
<dbReference type="EMBL" id="JAFBEE010000002">
    <property type="protein sequence ID" value="MBM7614010.1"/>
    <property type="molecule type" value="Genomic_DNA"/>
</dbReference>
<evidence type="ECO:0000256" key="1">
    <source>
        <dbReference type="SAM" id="Phobius"/>
    </source>
</evidence>
<keyword evidence="1" id="KW-0472">Membrane</keyword>
<accession>A0ABS2NM34</accession>
<feature type="transmembrane region" description="Helical" evidence="1">
    <location>
        <begin position="72"/>
        <end position="90"/>
    </location>
</feature>
<feature type="transmembrane region" description="Helical" evidence="1">
    <location>
        <begin position="12"/>
        <end position="33"/>
    </location>
</feature>
<keyword evidence="1" id="KW-1133">Transmembrane helix</keyword>
<keyword evidence="1" id="KW-0812">Transmembrane</keyword>
<evidence type="ECO:0000313" key="3">
    <source>
        <dbReference type="Proteomes" id="UP001314796"/>
    </source>
</evidence>
<name>A0ABS2NM34_9FIRM</name>
<dbReference type="RefSeq" id="WP_204400288.1">
    <property type="nucleotide sequence ID" value="NZ_JAFBEE010000002.1"/>
</dbReference>